<accession>A0ABW5QKV1</accession>
<comment type="similarity">
    <text evidence="1">Belongs to the ABC transporter superfamily.</text>
</comment>
<proteinExistence type="inferred from homology"/>
<keyword evidence="2" id="KW-0813">Transport</keyword>
<gene>
    <name evidence="6" type="ORF">ACFSX5_11200</name>
</gene>
<evidence type="ECO:0000259" key="5">
    <source>
        <dbReference type="PROSITE" id="PS50893"/>
    </source>
</evidence>
<keyword evidence="4 6" id="KW-0067">ATP-binding</keyword>
<dbReference type="InterPro" id="IPR003439">
    <property type="entry name" value="ABC_transporter-like_ATP-bd"/>
</dbReference>
<dbReference type="Pfam" id="PF00005">
    <property type="entry name" value="ABC_tran"/>
    <property type="match status" value="1"/>
</dbReference>
<dbReference type="GO" id="GO:0005524">
    <property type="term" value="F:ATP binding"/>
    <property type="evidence" value="ECO:0007669"/>
    <property type="project" value="UniProtKB-KW"/>
</dbReference>
<name>A0ABW5QKV1_9HYPH</name>
<evidence type="ECO:0000313" key="6">
    <source>
        <dbReference type="EMBL" id="MFD2648358.1"/>
    </source>
</evidence>
<dbReference type="Gene3D" id="3.40.50.300">
    <property type="entry name" value="P-loop containing nucleotide triphosphate hydrolases"/>
    <property type="match status" value="1"/>
</dbReference>
<dbReference type="InterPro" id="IPR003593">
    <property type="entry name" value="AAA+_ATPase"/>
</dbReference>
<comment type="caution">
    <text evidence="6">The sequence shown here is derived from an EMBL/GenBank/DDBJ whole genome shotgun (WGS) entry which is preliminary data.</text>
</comment>
<sequence length="270" mass="30018">MVAAPAPAAVELRNVSLSFVTSGAEVEALRDLGFAVERGRFVAILGPSGCGKTTLLRLCDGLMQPDRGQVLVDGAAPAPGPEIGFVFQSFRLIPWESASRNVEFGLLGTGMDAVARLERARHYLDLVGLSRFTDARPAELSGGMRQRVALARALAPEPRLLLMDEPFASLDAQSRELMQLELLRIWQARTPTVLFVTHSVDEAILLADEILLMAPRPGRLVERVAIDLPRPRWDYDVRADRRFIELRSFLWQRLREMVLSDPLSDFYQPG</sequence>
<dbReference type="PANTHER" id="PTHR42788:SF13">
    <property type="entry name" value="ALIPHATIC SULFONATES IMPORT ATP-BINDING PROTEIN SSUB"/>
    <property type="match status" value="1"/>
</dbReference>
<evidence type="ECO:0000313" key="7">
    <source>
        <dbReference type="Proteomes" id="UP001597521"/>
    </source>
</evidence>
<organism evidence="6 7">
    <name type="scientific">Devosia albogilva</name>
    <dbReference type="NCBI Taxonomy" id="429726"/>
    <lineage>
        <taxon>Bacteria</taxon>
        <taxon>Pseudomonadati</taxon>
        <taxon>Pseudomonadota</taxon>
        <taxon>Alphaproteobacteria</taxon>
        <taxon>Hyphomicrobiales</taxon>
        <taxon>Devosiaceae</taxon>
        <taxon>Devosia</taxon>
    </lineage>
</organism>
<protein>
    <submittedName>
        <fullName evidence="6">ABC transporter ATP-binding protein</fullName>
    </submittedName>
</protein>
<dbReference type="SMART" id="SM00382">
    <property type="entry name" value="AAA"/>
    <property type="match status" value="1"/>
</dbReference>
<dbReference type="InterPro" id="IPR027417">
    <property type="entry name" value="P-loop_NTPase"/>
</dbReference>
<reference evidence="7" key="1">
    <citation type="journal article" date="2019" name="Int. J. Syst. Evol. Microbiol.">
        <title>The Global Catalogue of Microorganisms (GCM) 10K type strain sequencing project: providing services to taxonomists for standard genome sequencing and annotation.</title>
        <authorList>
            <consortium name="The Broad Institute Genomics Platform"/>
            <consortium name="The Broad Institute Genome Sequencing Center for Infectious Disease"/>
            <person name="Wu L."/>
            <person name="Ma J."/>
        </authorList>
    </citation>
    <scope>NUCLEOTIDE SEQUENCE [LARGE SCALE GENOMIC DNA]</scope>
    <source>
        <strain evidence="7">CCM 7427</strain>
    </source>
</reference>
<dbReference type="Proteomes" id="UP001597521">
    <property type="component" value="Unassembled WGS sequence"/>
</dbReference>
<dbReference type="SUPFAM" id="SSF52540">
    <property type="entry name" value="P-loop containing nucleoside triphosphate hydrolases"/>
    <property type="match status" value="1"/>
</dbReference>
<dbReference type="PROSITE" id="PS00211">
    <property type="entry name" value="ABC_TRANSPORTER_1"/>
    <property type="match status" value="1"/>
</dbReference>
<dbReference type="InterPro" id="IPR017871">
    <property type="entry name" value="ABC_transporter-like_CS"/>
</dbReference>
<dbReference type="RefSeq" id="WP_386833512.1">
    <property type="nucleotide sequence ID" value="NZ_JBHUNP010000001.1"/>
</dbReference>
<dbReference type="PANTHER" id="PTHR42788">
    <property type="entry name" value="TAURINE IMPORT ATP-BINDING PROTEIN-RELATED"/>
    <property type="match status" value="1"/>
</dbReference>
<feature type="domain" description="ABC transporter" evidence="5">
    <location>
        <begin position="12"/>
        <end position="240"/>
    </location>
</feature>
<evidence type="ECO:0000256" key="3">
    <source>
        <dbReference type="ARBA" id="ARBA00022741"/>
    </source>
</evidence>
<evidence type="ECO:0000256" key="4">
    <source>
        <dbReference type="ARBA" id="ARBA00022840"/>
    </source>
</evidence>
<keyword evidence="7" id="KW-1185">Reference proteome</keyword>
<dbReference type="EMBL" id="JBHUNP010000001">
    <property type="protein sequence ID" value="MFD2648358.1"/>
    <property type="molecule type" value="Genomic_DNA"/>
</dbReference>
<evidence type="ECO:0000256" key="2">
    <source>
        <dbReference type="ARBA" id="ARBA00022448"/>
    </source>
</evidence>
<dbReference type="PROSITE" id="PS50893">
    <property type="entry name" value="ABC_TRANSPORTER_2"/>
    <property type="match status" value="1"/>
</dbReference>
<evidence type="ECO:0000256" key="1">
    <source>
        <dbReference type="ARBA" id="ARBA00005417"/>
    </source>
</evidence>
<dbReference type="InterPro" id="IPR050166">
    <property type="entry name" value="ABC_transporter_ATP-bind"/>
</dbReference>
<keyword evidence="3" id="KW-0547">Nucleotide-binding</keyword>
<dbReference type="CDD" id="cd03293">
    <property type="entry name" value="ABC_NrtD_SsuB_transporters"/>
    <property type="match status" value="1"/>
</dbReference>